<organism evidence="1 2">
    <name type="scientific">Treponema bryantii</name>
    <dbReference type="NCBI Taxonomy" id="163"/>
    <lineage>
        <taxon>Bacteria</taxon>
        <taxon>Pseudomonadati</taxon>
        <taxon>Spirochaetota</taxon>
        <taxon>Spirochaetia</taxon>
        <taxon>Spirochaetales</taxon>
        <taxon>Treponemataceae</taxon>
        <taxon>Treponema</taxon>
    </lineage>
</organism>
<reference evidence="2" key="1">
    <citation type="submission" date="2016-10" db="EMBL/GenBank/DDBJ databases">
        <authorList>
            <person name="Varghese N."/>
            <person name="Submissions S."/>
        </authorList>
    </citation>
    <scope>NUCLEOTIDE SEQUENCE [LARGE SCALE GENOMIC DNA]</scope>
    <source>
        <strain evidence="2">XBD1002</strain>
    </source>
</reference>
<proteinExistence type="predicted"/>
<gene>
    <name evidence="1" type="ORF">SAMN04487775_107229</name>
</gene>
<dbReference type="AlphaFoldDB" id="A0A1I3LW15"/>
<accession>A0A1I3LW15</accession>
<dbReference type="Proteomes" id="UP000182737">
    <property type="component" value="Unassembled WGS sequence"/>
</dbReference>
<evidence type="ECO:0000313" key="2">
    <source>
        <dbReference type="Proteomes" id="UP000182737"/>
    </source>
</evidence>
<dbReference type="EMBL" id="FORI01000007">
    <property type="protein sequence ID" value="SFI88961.1"/>
    <property type="molecule type" value="Genomic_DNA"/>
</dbReference>
<evidence type="ECO:0000313" key="1">
    <source>
        <dbReference type="EMBL" id="SFI88961.1"/>
    </source>
</evidence>
<dbReference type="RefSeq" id="WP_074932513.1">
    <property type="nucleotide sequence ID" value="NZ_FORI01000007.1"/>
</dbReference>
<keyword evidence="2" id="KW-1185">Reference proteome</keyword>
<sequence length="81" mass="9439">MSCGVDEYKRIKAIDDLFKLGYKYTVKELSVYLKLKNLHDPANAFSCGVSEKVLYKVLTAMKNELHVPLTKNLQNQYYYEI</sequence>
<name>A0A1I3LW15_9SPIR</name>
<protein>
    <submittedName>
        <fullName evidence="1">Uncharacterized protein</fullName>
    </submittedName>
</protein>